<dbReference type="Proteomes" id="UP000818323">
    <property type="component" value="Unassembled WGS sequence"/>
</dbReference>
<dbReference type="RefSeq" id="WP_161726177.1">
    <property type="nucleotide sequence ID" value="NZ_JAAAXI010000030.1"/>
</dbReference>
<reference evidence="1 2" key="1">
    <citation type="submission" date="2020-01" db="EMBL/GenBank/DDBJ databases">
        <title>Microvirga sp. nov., an arsenate reduction bacterium isolated from Tibet hotspring sediments.</title>
        <authorList>
            <person name="Yuan C.-G."/>
        </authorList>
    </citation>
    <scope>NUCLEOTIDE SEQUENCE [LARGE SCALE GENOMIC DNA]</scope>
    <source>
        <strain evidence="1 2">SYSU G3D203</strain>
    </source>
</reference>
<protein>
    <submittedName>
        <fullName evidence="1">Universal stress protein</fullName>
    </submittedName>
</protein>
<name>A0ABW9Z5N2_9HYPH</name>
<keyword evidence="2" id="KW-1185">Reference proteome</keyword>
<evidence type="ECO:0000313" key="1">
    <source>
        <dbReference type="EMBL" id="NBJ26995.1"/>
    </source>
</evidence>
<comment type="caution">
    <text evidence="1">The sequence shown here is derived from an EMBL/GenBank/DDBJ whole genome shotgun (WGS) entry which is preliminary data.</text>
</comment>
<evidence type="ECO:0000313" key="2">
    <source>
        <dbReference type="Proteomes" id="UP000818323"/>
    </source>
</evidence>
<dbReference type="EMBL" id="JAAAXJ010000023">
    <property type="protein sequence ID" value="NBJ26995.1"/>
    <property type="molecule type" value="Genomic_DNA"/>
</dbReference>
<organism evidence="1 2">
    <name type="scientific">Microvirga arsenatis</name>
    <dbReference type="NCBI Taxonomy" id="2692265"/>
    <lineage>
        <taxon>Bacteria</taxon>
        <taxon>Pseudomonadati</taxon>
        <taxon>Pseudomonadota</taxon>
        <taxon>Alphaproteobacteria</taxon>
        <taxon>Hyphomicrobiales</taxon>
        <taxon>Methylobacteriaceae</taxon>
        <taxon>Microvirga</taxon>
    </lineage>
</organism>
<gene>
    <name evidence="1" type="ORF">GR303_21930</name>
</gene>
<dbReference type="SUPFAM" id="SSF52402">
    <property type="entry name" value="Adenine nucleotide alpha hydrolases-like"/>
    <property type="match status" value="1"/>
</dbReference>
<sequence length="211" mass="22563">MAIKDVVVVLDPSSRTVGPYAASLAALFGAHLTATMLVHDPTTSVAWPEASVPVLTSVLEASREEARRTLEGFATTAQGLGVAVETEPVEVTLGLPGRALGPLARHFDLAVVEQPNPDAPGDREMMVESVLFESGRPALIVPDVPITPFRLETILVAWDASATAARAFGDAMPFLERAKWVEILTVADEPSETEASGERMVRHLERHAIHA</sequence>
<accession>A0ABW9Z5N2</accession>
<dbReference type="Gene3D" id="3.40.50.12370">
    <property type="match status" value="1"/>
</dbReference>
<proteinExistence type="predicted"/>